<keyword evidence="9" id="KW-1185">Reference proteome</keyword>
<dbReference type="GO" id="GO:0022627">
    <property type="term" value="C:cytosolic small ribosomal subunit"/>
    <property type="evidence" value="ECO:0007669"/>
    <property type="project" value="TreeGrafter"/>
</dbReference>
<dbReference type="GO" id="GO:0003743">
    <property type="term" value="F:translation initiation factor activity"/>
    <property type="evidence" value="ECO:0007669"/>
    <property type="project" value="UniProtKB-KW"/>
</dbReference>
<evidence type="ECO:0000256" key="3">
    <source>
        <dbReference type="ARBA" id="ARBA00022574"/>
    </source>
</evidence>
<dbReference type="EMBL" id="JBBCAQ010000007">
    <property type="protein sequence ID" value="KAK7602935.1"/>
    <property type="molecule type" value="Genomic_DNA"/>
</dbReference>
<dbReference type="GO" id="GO:0000049">
    <property type="term" value="F:tRNA binding"/>
    <property type="evidence" value="ECO:0007669"/>
    <property type="project" value="TreeGrafter"/>
</dbReference>
<dbReference type="GO" id="GO:0043022">
    <property type="term" value="F:ribosome binding"/>
    <property type="evidence" value="ECO:0007669"/>
    <property type="project" value="TreeGrafter"/>
</dbReference>
<dbReference type="InterPro" id="IPR011387">
    <property type="entry name" value="TIF2A"/>
</dbReference>
<comment type="function">
    <text evidence="1">Functions in the early steps of protein synthesis of a small number of specific mRNAs. Acts by directing the binding of methionyl-tRNAi to 40S ribosomal subunits. In contrast to the eIF-2 complex, it binds methionyl-tRNAi to 40S subunits in a codon-dependent manner, whereas the eIF-2 complex binds methionyl-tRNAi to 40S subunits in a GTP-dependent manner.</text>
</comment>
<keyword evidence="5" id="KW-0648">Protein biosynthesis</keyword>
<keyword evidence="2" id="KW-0396">Initiation factor</keyword>
<evidence type="ECO:0000259" key="7">
    <source>
        <dbReference type="Pfam" id="PF08662"/>
    </source>
</evidence>
<feature type="compositionally biased region" description="Basic residues" evidence="6">
    <location>
        <begin position="124"/>
        <end position="136"/>
    </location>
</feature>
<evidence type="ECO:0000313" key="9">
    <source>
        <dbReference type="Proteomes" id="UP001367676"/>
    </source>
</evidence>
<organism evidence="8 9">
    <name type="scientific">Parthenolecanium corni</name>
    <dbReference type="NCBI Taxonomy" id="536013"/>
    <lineage>
        <taxon>Eukaryota</taxon>
        <taxon>Metazoa</taxon>
        <taxon>Ecdysozoa</taxon>
        <taxon>Arthropoda</taxon>
        <taxon>Hexapoda</taxon>
        <taxon>Insecta</taxon>
        <taxon>Pterygota</taxon>
        <taxon>Neoptera</taxon>
        <taxon>Paraneoptera</taxon>
        <taxon>Hemiptera</taxon>
        <taxon>Sternorrhyncha</taxon>
        <taxon>Coccoidea</taxon>
        <taxon>Coccidae</taxon>
        <taxon>Parthenolecanium</taxon>
    </lineage>
</organism>
<evidence type="ECO:0000313" key="8">
    <source>
        <dbReference type="EMBL" id="KAK7602935.1"/>
    </source>
</evidence>
<evidence type="ECO:0000256" key="2">
    <source>
        <dbReference type="ARBA" id="ARBA00022540"/>
    </source>
</evidence>
<accession>A0AAN9TUE0</accession>
<evidence type="ECO:0000256" key="6">
    <source>
        <dbReference type="SAM" id="MobiDB-lite"/>
    </source>
</evidence>
<dbReference type="PANTHER" id="PTHR13227:SF0">
    <property type="entry name" value="EUKARYOTIC TRANSLATION INITIATION FACTOR 2A"/>
    <property type="match status" value="1"/>
</dbReference>
<dbReference type="PANTHER" id="PTHR13227">
    <property type="entry name" value="EUKARYOTIC TRANSLATION INITIATION FACTOR 2A"/>
    <property type="match status" value="1"/>
</dbReference>
<dbReference type="InterPro" id="IPR013979">
    <property type="entry name" value="TIF_beta_prop-like"/>
</dbReference>
<keyword evidence="3" id="KW-0853">WD repeat</keyword>
<name>A0AAN9TUE0_9HEMI</name>
<dbReference type="AlphaFoldDB" id="A0AAN9TUE0"/>
<keyword evidence="4" id="KW-0677">Repeat</keyword>
<reference evidence="8 9" key="1">
    <citation type="submission" date="2024-03" db="EMBL/GenBank/DDBJ databases">
        <title>Adaptation during the transition from Ophiocordyceps entomopathogen to insect associate is accompanied by gene loss and intensified selection.</title>
        <authorList>
            <person name="Ward C.M."/>
            <person name="Onetto C.A."/>
            <person name="Borneman A.R."/>
        </authorList>
    </citation>
    <scope>NUCLEOTIDE SEQUENCE [LARGE SCALE GENOMIC DNA]</scope>
    <source>
        <strain evidence="8">AWRI1</strain>
        <tissue evidence="8">Single Adult Female</tissue>
    </source>
</reference>
<protein>
    <recommendedName>
        <fullName evidence="7">Translation initiation factor beta propellor-like domain-containing protein</fullName>
    </recommendedName>
</protein>
<sequence>MTISDTTYLQWSPDGAHFVTATTAPRLRVDNGFKIFHYSGALLYERPWNKQEELWEVMWQTYPENKFKKPTISFKTVEGIQAPDPAAKEVYRPPAARGLPSAVKFSLHEEAKNAESRPLSKAMLKMKKKRESKRQAKLQQQQQSEESVVEDSPKTSDNNVQAGLKFCFPSAVDSAEAVAKSSTQILKKERPHRKQ</sequence>
<evidence type="ECO:0000256" key="4">
    <source>
        <dbReference type="ARBA" id="ARBA00022737"/>
    </source>
</evidence>
<dbReference type="Pfam" id="PF08662">
    <property type="entry name" value="eIF2A"/>
    <property type="match status" value="1"/>
</dbReference>
<feature type="region of interest" description="Disordered" evidence="6">
    <location>
        <begin position="110"/>
        <end position="161"/>
    </location>
</feature>
<gene>
    <name evidence="8" type="ORF">V9T40_006909</name>
</gene>
<comment type="caution">
    <text evidence="8">The sequence shown here is derived from an EMBL/GenBank/DDBJ whole genome shotgun (WGS) entry which is preliminary data.</text>
</comment>
<feature type="domain" description="Translation initiation factor beta propellor-like" evidence="7">
    <location>
        <begin position="4"/>
        <end position="57"/>
    </location>
</feature>
<dbReference type="Proteomes" id="UP001367676">
    <property type="component" value="Unassembled WGS sequence"/>
</dbReference>
<proteinExistence type="predicted"/>
<evidence type="ECO:0000256" key="1">
    <source>
        <dbReference type="ARBA" id="ARBA00003993"/>
    </source>
</evidence>
<dbReference type="GO" id="GO:0003729">
    <property type="term" value="F:mRNA binding"/>
    <property type="evidence" value="ECO:0007669"/>
    <property type="project" value="TreeGrafter"/>
</dbReference>
<evidence type="ECO:0000256" key="5">
    <source>
        <dbReference type="ARBA" id="ARBA00022917"/>
    </source>
</evidence>